<accession>A0A6J5SU62</accession>
<organism evidence="1">
    <name type="scientific">uncultured Caudovirales phage</name>
    <dbReference type="NCBI Taxonomy" id="2100421"/>
    <lineage>
        <taxon>Viruses</taxon>
        <taxon>Duplodnaviria</taxon>
        <taxon>Heunggongvirae</taxon>
        <taxon>Uroviricota</taxon>
        <taxon>Caudoviricetes</taxon>
        <taxon>Peduoviridae</taxon>
        <taxon>Maltschvirus</taxon>
        <taxon>Maltschvirus maltsch</taxon>
    </lineage>
</organism>
<protein>
    <submittedName>
        <fullName evidence="1">Uncharacterized protein</fullName>
    </submittedName>
</protein>
<gene>
    <name evidence="1" type="ORF">UFOVP1604_175</name>
</gene>
<reference evidence="1" key="1">
    <citation type="submission" date="2020-05" db="EMBL/GenBank/DDBJ databases">
        <authorList>
            <person name="Chiriac C."/>
            <person name="Salcher M."/>
            <person name="Ghai R."/>
            <person name="Kavagutti S V."/>
        </authorList>
    </citation>
    <scope>NUCLEOTIDE SEQUENCE</scope>
</reference>
<proteinExistence type="predicted"/>
<evidence type="ECO:0000313" key="1">
    <source>
        <dbReference type="EMBL" id="CAB4219092.1"/>
    </source>
</evidence>
<dbReference type="EMBL" id="LR797474">
    <property type="protein sequence ID" value="CAB4219092.1"/>
    <property type="molecule type" value="Genomic_DNA"/>
</dbReference>
<name>A0A6J5SU62_9CAUD</name>
<sequence length="126" mass="13684">MTKLFLIRFGQTPSPIVSNALIPHMVGKATALPIPGAVLSIFNTESSIEDVRASIEETGAFFILTDNAELVLPQPLMAEIEKVFPSGAQPVKEAEPLTMDEILDLISQNGIESLTPAQKQQLENLR</sequence>